<accession>A0A423TFG6</accession>
<feature type="domain" description="Ig-like" evidence="9">
    <location>
        <begin position="3794"/>
        <end position="3883"/>
    </location>
</feature>
<dbReference type="FunFam" id="2.60.40.10:FF:000425">
    <property type="entry name" value="Myosin light chain kinase"/>
    <property type="match status" value="2"/>
</dbReference>
<feature type="region of interest" description="Disordered" evidence="8">
    <location>
        <begin position="1538"/>
        <end position="1879"/>
    </location>
</feature>
<comment type="subcellular location">
    <subcellularLocation>
        <location evidence="1">Cytoplasm</location>
    </subcellularLocation>
</comment>
<dbReference type="PANTHER" id="PTHR13817:SF171">
    <property type="entry name" value="STRETCHIN-MLCK, ISOFORM U"/>
    <property type="match status" value="1"/>
</dbReference>
<dbReference type="GO" id="GO:0045989">
    <property type="term" value="P:positive regulation of striated muscle contraction"/>
    <property type="evidence" value="ECO:0007669"/>
    <property type="project" value="UniProtKB-ARBA"/>
</dbReference>
<evidence type="ECO:0000256" key="2">
    <source>
        <dbReference type="ARBA" id="ARBA00022433"/>
    </source>
</evidence>
<reference evidence="11 12" key="2">
    <citation type="submission" date="2019-01" db="EMBL/GenBank/DDBJ databases">
        <title>The decoding of complex shrimp genome reveals the adaptation for benthos swimmer, frequently molting mechanism and breeding impact on genome.</title>
        <authorList>
            <person name="Sun Y."/>
            <person name="Gao Y."/>
            <person name="Yu Y."/>
        </authorList>
    </citation>
    <scope>NUCLEOTIDE SEQUENCE [LARGE SCALE GENOMIC DNA]</scope>
    <source>
        <tissue evidence="11">Muscle</tissue>
    </source>
</reference>
<feature type="compositionally biased region" description="Basic and acidic residues" evidence="8">
    <location>
        <begin position="2702"/>
        <end position="2843"/>
    </location>
</feature>
<dbReference type="PROSITE" id="PS50853">
    <property type="entry name" value="FN3"/>
    <property type="match status" value="1"/>
</dbReference>
<feature type="compositionally biased region" description="Basic and acidic residues" evidence="8">
    <location>
        <begin position="1737"/>
        <end position="1755"/>
    </location>
</feature>
<dbReference type="InterPro" id="IPR013098">
    <property type="entry name" value="Ig_I-set"/>
</dbReference>
<evidence type="ECO:0000259" key="9">
    <source>
        <dbReference type="PROSITE" id="PS50835"/>
    </source>
</evidence>
<dbReference type="InterPro" id="IPR003598">
    <property type="entry name" value="Ig_sub2"/>
</dbReference>
<dbReference type="STRING" id="6689.A0A423TFG6"/>
<feature type="compositionally biased region" description="Low complexity" evidence="8">
    <location>
        <begin position="1985"/>
        <end position="1994"/>
    </location>
</feature>
<keyword evidence="11" id="KW-0808">Transferase</keyword>
<feature type="domain" description="Ig-like" evidence="9">
    <location>
        <begin position="241"/>
        <end position="320"/>
    </location>
</feature>
<feature type="compositionally biased region" description="Basic and acidic residues" evidence="8">
    <location>
        <begin position="1458"/>
        <end position="1506"/>
    </location>
</feature>
<dbReference type="FunFam" id="2.60.40.10:FF:000107">
    <property type="entry name" value="Myosin, light chain kinase a"/>
    <property type="match status" value="1"/>
</dbReference>
<feature type="compositionally biased region" description="Basic and acidic residues" evidence="8">
    <location>
        <begin position="3255"/>
        <end position="3276"/>
    </location>
</feature>
<feature type="domain" description="Ig-like" evidence="9">
    <location>
        <begin position="3684"/>
        <end position="3772"/>
    </location>
</feature>
<keyword evidence="7" id="KW-0393">Immunoglobulin domain</keyword>
<feature type="compositionally biased region" description="Basic residues" evidence="8">
    <location>
        <begin position="1756"/>
        <end position="1765"/>
    </location>
</feature>
<keyword evidence="3" id="KW-0963">Cytoplasm</keyword>
<feature type="domain" description="Ig-like" evidence="9">
    <location>
        <begin position="443"/>
        <end position="517"/>
    </location>
</feature>
<feature type="compositionally biased region" description="Basic and acidic residues" evidence="8">
    <location>
        <begin position="3320"/>
        <end position="3426"/>
    </location>
</feature>
<evidence type="ECO:0000256" key="7">
    <source>
        <dbReference type="ARBA" id="ARBA00023319"/>
    </source>
</evidence>
<feature type="compositionally biased region" description="Basic and acidic residues" evidence="8">
    <location>
        <begin position="3207"/>
        <end position="3248"/>
    </location>
</feature>
<evidence type="ECO:0000256" key="4">
    <source>
        <dbReference type="ARBA" id="ARBA00022737"/>
    </source>
</evidence>
<feature type="compositionally biased region" description="Basic and acidic residues" evidence="8">
    <location>
        <begin position="3097"/>
        <end position="3180"/>
    </location>
</feature>
<feature type="domain" description="Ig-like" evidence="9">
    <location>
        <begin position="3574"/>
        <end position="3659"/>
    </location>
</feature>
<dbReference type="SUPFAM" id="SSF49265">
    <property type="entry name" value="Fibronectin type III"/>
    <property type="match status" value="1"/>
</dbReference>
<feature type="compositionally biased region" description="Basic and acidic residues" evidence="8">
    <location>
        <begin position="1847"/>
        <end position="1874"/>
    </location>
</feature>
<keyword evidence="12" id="KW-1185">Reference proteome</keyword>
<evidence type="ECO:0000256" key="8">
    <source>
        <dbReference type="SAM" id="MobiDB-lite"/>
    </source>
</evidence>
<feature type="compositionally biased region" description="Basic and acidic residues" evidence="8">
    <location>
        <begin position="2062"/>
        <end position="2073"/>
    </location>
</feature>
<gene>
    <name evidence="11" type="ORF">C7M84_006321</name>
</gene>
<comment type="caution">
    <text evidence="11">The sequence shown here is derived from an EMBL/GenBank/DDBJ whole genome shotgun (WGS) entry which is preliminary data.</text>
</comment>
<feature type="compositionally biased region" description="Basic and acidic residues" evidence="8">
    <location>
        <begin position="2851"/>
        <end position="3003"/>
    </location>
</feature>
<feature type="compositionally biased region" description="Basic and acidic residues" evidence="8">
    <location>
        <begin position="2156"/>
        <end position="2169"/>
    </location>
</feature>
<feature type="compositionally biased region" description="Basic and acidic residues" evidence="8">
    <location>
        <begin position="3061"/>
        <end position="3079"/>
    </location>
</feature>
<evidence type="ECO:0000313" key="11">
    <source>
        <dbReference type="EMBL" id="ROT75125.1"/>
    </source>
</evidence>
<dbReference type="InterPro" id="IPR003961">
    <property type="entry name" value="FN3_dom"/>
</dbReference>
<feature type="compositionally biased region" description="Basic and acidic residues" evidence="8">
    <location>
        <begin position="2180"/>
        <end position="2313"/>
    </location>
</feature>
<feature type="compositionally biased region" description="Basic and acidic residues" evidence="8">
    <location>
        <begin position="1586"/>
        <end position="1720"/>
    </location>
</feature>
<dbReference type="SUPFAM" id="SSF48726">
    <property type="entry name" value="Immunoglobulin"/>
    <property type="match status" value="11"/>
</dbReference>
<keyword evidence="5" id="KW-0130">Cell adhesion</keyword>
<dbReference type="InterPro" id="IPR050964">
    <property type="entry name" value="Striated_Muscle_Regulatory"/>
</dbReference>
<proteinExistence type="predicted"/>
<feature type="domain" description="Ig-like" evidence="9">
    <location>
        <begin position="540"/>
        <end position="631"/>
    </location>
</feature>
<dbReference type="GO" id="GO:0040017">
    <property type="term" value="P:positive regulation of locomotion"/>
    <property type="evidence" value="ECO:0007669"/>
    <property type="project" value="UniProtKB-ARBA"/>
</dbReference>
<dbReference type="GO" id="GO:0060298">
    <property type="term" value="P:positive regulation of sarcomere organization"/>
    <property type="evidence" value="ECO:0007669"/>
    <property type="project" value="UniProtKB-ARBA"/>
</dbReference>
<evidence type="ECO:0000256" key="6">
    <source>
        <dbReference type="ARBA" id="ARBA00023179"/>
    </source>
</evidence>
<evidence type="ECO:0000256" key="1">
    <source>
        <dbReference type="ARBA" id="ARBA00004496"/>
    </source>
</evidence>
<dbReference type="SMART" id="SM00408">
    <property type="entry name" value="IGc2"/>
    <property type="match status" value="10"/>
</dbReference>
<feature type="compositionally biased region" description="Basic residues" evidence="8">
    <location>
        <begin position="1092"/>
        <end position="1103"/>
    </location>
</feature>
<feature type="compositionally biased region" description="Polar residues" evidence="8">
    <location>
        <begin position="1830"/>
        <end position="1846"/>
    </location>
</feature>
<dbReference type="GO" id="GO:0032982">
    <property type="term" value="C:myosin filament"/>
    <property type="evidence" value="ECO:0007669"/>
    <property type="project" value="UniProtKB-KW"/>
</dbReference>
<feature type="compositionally biased region" description="Basic and acidic residues" evidence="8">
    <location>
        <begin position="2587"/>
        <end position="2597"/>
    </location>
</feature>
<dbReference type="SMART" id="SM00409">
    <property type="entry name" value="IG"/>
    <property type="match status" value="10"/>
</dbReference>
<feature type="compositionally biased region" description="Basic residues" evidence="8">
    <location>
        <begin position="2598"/>
        <end position="2701"/>
    </location>
</feature>
<feature type="region of interest" description="Disordered" evidence="8">
    <location>
        <begin position="3207"/>
        <end position="3430"/>
    </location>
</feature>
<feature type="compositionally biased region" description="Polar residues" evidence="8">
    <location>
        <begin position="1036"/>
        <end position="1046"/>
    </location>
</feature>
<dbReference type="CDD" id="cd00096">
    <property type="entry name" value="Ig"/>
    <property type="match status" value="1"/>
</dbReference>
<dbReference type="Gene3D" id="2.60.40.10">
    <property type="entry name" value="Immunoglobulins"/>
    <property type="match status" value="12"/>
</dbReference>
<organism evidence="11 12">
    <name type="scientific">Penaeus vannamei</name>
    <name type="common">Whiteleg shrimp</name>
    <name type="synonym">Litopenaeus vannamei</name>
    <dbReference type="NCBI Taxonomy" id="6689"/>
    <lineage>
        <taxon>Eukaryota</taxon>
        <taxon>Metazoa</taxon>
        <taxon>Ecdysozoa</taxon>
        <taxon>Arthropoda</taxon>
        <taxon>Crustacea</taxon>
        <taxon>Multicrustacea</taxon>
        <taxon>Malacostraca</taxon>
        <taxon>Eumalacostraca</taxon>
        <taxon>Eucarida</taxon>
        <taxon>Decapoda</taxon>
        <taxon>Dendrobranchiata</taxon>
        <taxon>Penaeoidea</taxon>
        <taxon>Penaeidae</taxon>
        <taxon>Penaeus</taxon>
    </lineage>
</organism>
<feature type="region of interest" description="Disordered" evidence="8">
    <location>
        <begin position="2430"/>
        <end position="3180"/>
    </location>
</feature>
<feature type="compositionally biased region" description="Basic and acidic residues" evidence="8">
    <location>
        <begin position="1796"/>
        <end position="1823"/>
    </location>
</feature>
<dbReference type="InterPro" id="IPR007110">
    <property type="entry name" value="Ig-like_dom"/>
</dbReference>
<dbReference type="GO" id="GO:0007155">
    <property type="term" value="P:cell adhesion"/>
    <property type="evidence" value="ECO:0007669"/>
    <property type="project" value="UniProtKB-KW"/>
</dbReference>
<keyword evidence="2" id="KW-0787">Thick filament</keyword>
<evidence type="ECO:0000259" key="10">
    <source>
        <dbReference type="PROSITE" id="PS50853"/>
    </source>
</evidence>
<dbReference type="Pfam" id="PF07679">
    <property type="entry name" value="I-set"/>
    <property type="match status" value="10"/>
</dbReference>
<feature type="compositionally biased region" description="Basic and acidic residues" evidence="8">
    <location>
        <begin position="2430"/>
        <end position="2576"/>
    </location>
</feature>
<dbReference type="FunFam" id="2.60.40.10:FF:000557">
    <property type="entry name" value="Myosin binding protein Ha"/>
    <property type="match status" value="2"/>
</dbReference>
<dbReference type="InterPro" id="IPR036116">
    <property type="entry name" value="FN3_sf"/>
</dbReference>
<dbReference type="OrthoDB" id="6070751at2759"/>
<dbReference type="EMBL" id="QCYY01001808">
    <property type="protein sequence ID" value="ROT75125.1"/>
    <property type="molecule type" value="Genomic_DNA"/>
</dbReference>
<reference evidence="11 12" key="1">
    <citation type="submission" date="2018-04" db="EMBL/GenBank/DDBJ databases">
        <authorList>
            <person name="Zhang X."/>
            <person name="Yuan J."/>
            <person name="Li F."/>
            <person name="Xiang J."/>
        </authorList>
    </citation>
    <scope>NUCLEOTIDE SEQUENCE [LARGE SCALE GENOMIC DNA]</scope>
    <source>
        <tissue evidence="11">Muscle</tissue>
    </source>
</reference>
<feature type="region of interest" description="Disordered" evidence="8">
    <location>
        <begin position="2141"/>
        <end position="2386"/>
    </location>
</feature>
<feature type="compositionally biased region" description="Basic and acidic residues" evidence="8">
    <location>
        <begin position="1560"/>
        <end position="1578"/>
    </location>
</feature>
<feature type="compositionally biased region" description="Basic and acidic residues" evidence="8">
    <location>
        <begin position="1081"/>
        <end position="1091"/>
    </location>
</feature>
<dbReference type="GO" id="GO:0009653">
    <property type="term" value="P:anatomical structure morphogenesis"/>
    <property type="evidence" value="ECO:0007669"/>
    <property type="project" value="UniProtKB-ARBA"/>
</dbReference>
<dbReference type="GO" id="GO:0005737">
    <property type="term" value="C:cytoplasm"/>
    <property type="evidence" value="ECO:0007669"/>
    <property type="project" value="UniProtKB-SubCell"/>
</dbReference>
<protein>
    <submittedName>
        <fullName evidence="11">Putative myosin light chain kinase</fullName>
    </submittedName>
</protein>
<keyword evidence="11" id="KW-0418">Kinase</keyword>
<evidence type="ECO:0000256" key="3">
    <source>
        <dbReference type="ARBA" id="ARBA00022490"/>
    </source>
</evidence>
<name>A0A423TFG6_PENVA</name>
<feature type="domain" description="Ig-like" evidence="9">
    <location>
        <begin position="639"/>
        <end position="717"/>
    </location>
</feature>
<feature type="region of interest" description="Disordered" evidence="8">
    <location>
        <begin position="1081"/>
        <end position="1106"/>
    </location>
</feature>
<feature type="compositionally biased region" description="Basic and acidic residues" evidence="8">
    <location>
        <begin position="3283"/>
        <end position="3308"/>
    </location>
</feature>
<keyword evidence="4" id="KW-0677">Repeat</keyword>
<dbReference type="InterPro" id="IPR036179">
    <property type="entry name" value="Ig-like_dom_sf"/>
</dbReference>
<feature type="region of interest" description="Disordered" evidence="8">
    <location>
        <begin position="3447"/>
        <end position="3474"/>
    </location>
</feature>
<dbReference type="PANTHER" id="PTHR13817">
    <property type="entry name" value="TITIN"/>
    <property type="match status" value="1"/>
</dbReference>
<feature type="compositionally biased region" description="Basic and acidic residues" evidence="8">
    <location>
        <begin position="1022"/>
        <end position="1034"/>
    </location>
</feature>
<feature type="domain" description="Ig-like" evidence="9">
    <location>
        <begin position="3471"/>
        <end position="3562"/>
    </location>
</feature>
<dbReference type="CDD" id="cd00063">
    <property type="entry name" value="FN3"/>
    <property type="match status" value="1"/>
</dbReference>
<keyword evidence="6" id="KW-0514">Muscle protein</keyword>
<sequence length="4020" mass="452690">MSLFPRYVAANIYFAFKKSNSFALPSSPSRLAVKRVTVTQLFPPRLLVHTEELDFENGIDRKFNRSVRGKQNSGQKGGREVVAGPHYTTTETQKAAQLIIHGASSQDSGTYTAVVTRPDGTQARAAVALEVASIGSQVKVEAPIFVRTLSDLAAKVGTRVRFLVELRQAHDVKVFWYHNDVEVTESPKFRLLHEGNFFCVDISPLTVADEGPWRCVAENSSGQASCSARLRVVVPKGYKAPVFLEELEAILTTEGTVSLECKVVGVPTPILKWYKDGNEIKAGDVFALTANPEPRPPRTYTCEAVNCMGRAISSSRVRVLARDSLGVPSRKDRRSPTPVGPPPKILEEVQDKKVKVGDKARLTFKVETPPEVLSVTWYNNGHKIELSDKYRLSDEGGGRYMLEIQPVELGDDGEWKVVVKNEGGYASSLGKITLTVPRNYRGPRFLEDLRALLTEEGLVSFECKVVGYPTPLLQWFKDGQELKPGDVYQLSGTNSLGKYSCIAKNCMGEAKSTAELTLEDIKSHLNEEEKEQLLATNIPPRFIQGLKSRDVKIGDPIRLTVQVTVTPAPEVTWYHEDEIIVESSKYHVSKEDPGIFHLDVDNLEVSDQGEWKCLASNDFGHSVTASSVKLVIPRHYKKPVFLEPLRAVLSQEGTVNLECKVIGVPQPVLKWFKDGTELKPGDIHRIISGEDGTCCLGTYTCEAYNVMGSASSSAALLGFEDKLIQKESDKMAAAMALADARGIARNPSLSTINEERSSQISVYESAVSEASCEDEKADISVSIDGREVSLSLYETPDISEAEARQIAEIYADEISDRLSAQEGNQAELPPLRFTRETSRKGPLIMEAMVIDVENQAFDEYMSMSDIVYDDARTEADVEELSAMEAVMVEEREALRSDIADLPEMEVWNEEQLSPQTVSMEGMGVAHISEKNIMQADLRSLSEQGISMLRTHAEEGQVLGKGEAIIAEEPQVMSAGAKSIKTDKGLRAKAEHKDTPGLAVAQAQQQEVLTGLEKIKDEKIDRRQAKRSIETREAMTTEEQQFLSETGTLPGAAEVSKETERYPSFVTHEAVAVSSREAMEQVKGLDSEERPSKKVKKAAVKKTQKPGETAVIQSPEVYEGEAKPISDKQVQSEHAKAVLQGKEGLKVTSAEVMEDVATFQGQVAQAQQAQVKEASQHEALVMEEAEVVSGMPKSLKVKQPKAQKAKVIKKTAVGVAQQEAQEYYTASQDHPQSSHAEETEADVSEFHSMLEPMQQSEHYGYEHAEVFEGITPEQQRAMQLDPSYREAVAVAIREGYFQAEDLSLLSPEETQAQLHQTLHEAVEGYEQMGMSGDIRDMPDYMQGVSDRAQMLTDTTREAVMIQEADVDYANLNVFNKEDMSQMLTVAEERSGSLVECIVVQEADLQSEAAIVSQRPAAHPERAVAGIVEGAGESATVGEPPLVAGMSTAKTTGEMQKVTEPGDKKRPADEPVSEEQKKLASSADKEAESAVKKVKLDEEKPQEGKDIIAEAQMEGVTLTPEQIQARKEELLARMEHLLSGKAEGELYRTPSSESLTTESLESEERKQVKVIDKSAKKGTDVQDQDEQQAEKKRGLSQEKTEPQKRGLSQEKTEPQKRGLSQEKTEPQKRGLSQEKTETQKRGLSQEKAEPEKRGLSQEKTEPQKRGLSQEKTEPGKRGLSQEKTEAQKRGLSQEKSEPEKRGLSQEKTEPQKRGESQEKTVSQERGVSQEKSIFQRRSASREKSVTEADAPKEETGFFKRRLSKKRGSSAEKTKPADGTLSPKRGLSKEKSPPQMRDSSQEKSIHDEKSGSQDLSDKKDKPEEKKKKGFMSALTSKVSEMKTAITSKVSEIKTAKVEEADQKGETVESLKSEDKAQEQTAKSIVNKDTKELTVAEATEIHREEVAVTSQQDITKESQKAVTSVVSEMLTADQQIVQTKEGLANQGAPESVEEELARKRKELLLKKQELLAKQLAAMKVRETSEEPTSELTSTSEISADSASELESVLEMKEPKMSGKSAIGQVSITVKDESAKSEIEKKISQIDSNAQAYIESTTTSDATLSIKKKESANERSEESVNLNIDLSSPSGLQEKLSEIETSLREVEMKLQKEGGLVEATSVEEINVSEGIADLKVQEGKKVSVKKGSLKLEEGTEGTAASEKKSITTSEDIKAKKQSAVISVEAEQKAKENEDAKKVLKIDAETKKEAEPDTTPKKKTEVDTKAKKESEVESKVKEGAEPAAKVKKEEADSKPKKEAEKETEVGGLAKKDAEVDTTAKKGTDIDTKMKKEGEVDTKAKKEAEVDTKAKKEPEVDSKAKTGAGIDIKAKKDTEVDTKAKKEAEAKAEDTRAKKEAEVDTKAKKEAEVDTKAKKEAEAKTEVDTKAKKEAEVDSKAKTGAGIDIKAKKDTEVDTKAKKEAEAKAEVDTKAKIEAEVDTKAKKDAEAKAEVDTKAKKEAEAKAKAEIDTKTKKEAEIDTKAKKDAEAKAEVDTKAKKEAESKAAVDTKAKKEAEVDTKAKKEAEAKAEVDTKAKKEAEVDAKAKKAAEVDTKVKKEAEAKAEVDTKAKKEAEVDTKAKKERLIPRQRKRLRSIPRLERAEEARPSRTKARKRLRSIRKRLKPRQRSIPRQRKRLRSIPRLRKRLKPRQRPRSIPRQRKRLRSIPRLRKRLKPRQRSIPRQRKRLRSIPRQRKRLRLIPRQRKRLKPRPTKKEAEVDTKAKKEAEVDTKAKKAAEVDTKAKKEAEAKAEVDTKAKKGAEADIKEKETAEADTKTKKGVEVDTKANKEAKEDTRDEKAKSPAAKERKRSSLKEEDAKALKEREGEQLRKEEAKKAKSPELKDGRKPSVKDEEALAAGKIPSKDEATKAKSPEKEERKRSSLKDGDVKAVKEMEDKEKKIISGEEAMKAKSPERKERKRSSLKESDTKAVREAEAKVVSKDEERAFKEEAKKSKSPEALERKRSSIKEVDTKAAKAKEEEKAKSPEAKERKRSSIKEADATKARESVSKETKSPEPPARKRSSLKDADVKLAKETVDEPGKAKSPEPKPRKRSSINDGEKARSKSPGKRASLKENEIETAKHKSPEAPDRRRKSREASEDMTAARGSELRKQEEILKGEKDEAQAIRAAQEKMRREEEKLLEKQEEERSRRESEMRKSEIERLNKEEKEIAERRRRRKDDEEKERIEKLDRLKKEEQEKIERLKKQREEQERYWKEEQEQFEKEEAERKKKLEKRKEELEKQRKEEEERINREDAERREKKKQRRLEEEKAMKEQEEKFLREEKERRERRRKMKEEEEKENKRREEERRKKLEVEREEKKKKKQQEREEEERMLKEEEERRMERRKKREEQDRLIAEEDAKRESAFKKKLEEEKKRLEEELRGREEMKRKREEELRLQGEEFLKKEEERRLKRMEDRKRMQEEEEQEHRASEERRRAERTKRRIEYSEKELIDVDRYGSLDRRSRTQTPDMGRGRDPKRRPKFSTRLQDRQVVKGCRVRMTCNIIYTPEEESPEIEWFKGGFPIKDDERIKISYYEGVASLEVLNASRFDCGEYTCTAKNRHGRVSTTCDLRVKGEDEQKPSPPTFTTSLRDRFVIEDDQLVLSCHVIGFPQPKITWLKDADKLPASPRFQTSISEEGVCKLIITSPRGADSGNYTCHAENRVYRDEISANIQVQALMERERSSDGRPDDSEVPRFISELCDQYVEENGTLTLQVDVAGSPQPEVLWLFNGRSLHPSGKFRISSTGHTHTLSVFQVTSKDLGTYSCRITNKYGYAYTLSTVSFGTPRPRRGLAAPGGDLDLRAPVFVSRPESMVTVFRDEEITLTCTVHGEPTPRVSWLKGTYDVSNTTRAHKTVKENTHTLVIRGAQFTDSGTYTVEAKNSQGTVRAYASVKVRELYRSRSYSPRGREERYPIKFEIPERRTSGRFIRDVPGKIAAPNATDIGKTWVSLSWGRPEQTGGAPVTAYKVESWILGEEARWTDLGVSPIPSFDVYNLKTDREYLFRVTPRANTVRLGRTRHDPQACEGRQED</sequence>
<dbReference type="PROSITE" id="PS50835">
    <property type="entry name" value="IG_LIKE"/>
    <property type="match status" value="10"/>
</dbReference>
<dbReference type="SMART" id="SM00060">
    <property type="entry name" value="FN3"/>
    <property type="match status" value="1"/>
</dbReference>
<dbReference type="GO" id="GO:0016301">
    <property type="term" value="F:kinase activity"/>
    <property type="evidence" value="ECO:0007669"/>
    <property type="project" value="UniProtKB-KW"/>
</dbReference>
<feature type="region of interest" description="Disordered" evidence="8">
    <location>
        <begin position="2053"/>
        <end position="2075"/>
    </location>
</feature>
<feature type="domain" description="Ig-like" evidence="9">
    <location>
        <begin position="343"/>
        <end position="435"/>
    </location>
</feature>
<feature type="compositionally biased region" description="Basic and acidic residues" evidence="8">
    <location>
        <begin position="2321"/>
        <end position="2386"/>
    </location>
</feature>
<dbReference type="GO" id="GO:0030154">
    <property type="term" value="P:cell differentiation"/>
    <property type="evidence" value="ECO:0007669"/>
    <property type="project" value="UniProtKB-ARBA"/>
</dbReference>
<feature type="domain" description="Fibronectin type-III" evidence="10">
    <location>
        <begin position="3924"/>
        <end position="4020"/>
    </location>
</feature>
<dbReference type="InterPro" id="IPR003599">
    <property type="entry name" value="Ig_sub"/>
</dbReference>
<feature type="region of interest" description="Disordered" evidence="8">
    <location>
        <begin position="1975"/>
        <end position="2016"/>
    </location>
</feature>
<evidence type="ECO:0000256" key="5">
    <source>
        <dbReference type="ARBA" id="ARBA00022889"/>
    </source>
</evidence>
<evidence type="ECO:0000313" key="12">
    <source>
        <dbReference type="Proteomes" id="UP000283509"/>
    </source>
</evidence>
<feature type="region of interest" description="Disordered" evidence="8">
    <location>
        <begin position="1433"/>
        <end position="1511"/>
    </location>
</feature>
<dbReference type="InterPro" id="IPR013783">
    <property type="entry name" value="Ig-like_fold"/>
</dbReference>
<feature type="region of interest" description="Disordered" evidence="8">
    <location>
        <begin position="1022"/>
        <end position="1060"/>
    </location>
</feature>
<feature type="compositionally biased region" description="Basic and acidic residues" evidence="8">
    <location>
        <begin position="3013"/>
        <end position="3038"/>
    </location>
</feature>
<dbReference type="Proteomes" id="UP000283509">
    <property type="component" value="Unassembled WGS sequence"/>
</dbReference>
<feature type="compositionally biased region" description="Polar residues" evidence="8">
    <location>
        <begin position="1721"/>
        <end position="1735"/>
    </location>
</feature>
<feature type="domain" description="Ig-like" evidence="9">
    <location>
        <begin position="143"/>
        <end position="231"/>
    </location>
</feature>